<protein>
    <submittedName>
        <fullName evidence="1">Uncharacterized protein</fullName>
    </submittedName>
</protein>
<organism evidence="1 2">
    <name type="scientific">Modicisalibacter tunisiensis</name>
    <dbReference type="NCBI Taxonomy" id="390637"/>
    <lineage>
        <taxon>Bacteria</taxon>
        <taxon>Pseudomonadati</taxon>
        <taxon>Pseudomonadota</taxon>
        <taxon>Gammaproteobacteria</taxon>
        <taxon>Oceanospirillales</taxon>
        <taxon>Halomonadaceae</taxon>
        <taxon>Modicisalibacter</taxon>
    </lineage>
</organism>
<accession>A0ABS7X558</accession>
<gene>
    <name evidence="1" type="ORF">KGQ91_16505</name>
</gene>
<sequence length="110" mass="12529">MKQHTLETPSSVVYEWRESLDRHQHTLHAYVDGWEIANPYAIRYLDGAELEEHMALDQLEPGAAPGWYVKDDCGDIFPEPLDPEEPRPLDAFLWSEIAAKLAALRAGEAR</sequence>
<proteinExistence type="predicted"/>
<keyword evidence="2" id="KW-1185">Reference proteome</keyword>
<dbReference type="EMBL" id="JAGXFD010000003">
    <property type="protein sequence ID" value="MBZ9569271.1"/>
    <property type="molecule type" value="Genomic_DNA"/>
</dbReference>
<dbReference type="Proteomes" id="UP001319883">
    <property type="component" value="Unassembled WGS sequence"/>
</dbReference>
<evidence type="ECO:0000313" key="1">
    <source>
        <dbReference type="EMBL" id="MBZ9569271.1"/>
    </source>
</evidence>
<reference evidence="1 2" key="1">
    <citation type="submission" date="2021-05" db="EMBL/GenBank/DDBJ databases">
        <title>Petroleum and Energy Research Collection (APPE): ex situ preservation of microbial diversity associated with the oil industry and exploitation of its biotechnological potential.</title>
        <authorList>
            <person name="Paixao C.T.M."/>
            <person name="Gomes M.B."/>
            <person name="Oliveira V.M."/>
        </authorList>
    </citation>
    <scope>NUCLEOTIDE SEQUENCE [LARGE SCALE GENOMIC DNA]</scope>
    <source>
        <strain evidence="1 2">LIT2</strain>
    </source>
</reference>
<comment type="caution">
    <text evidence="1">The sequence shown here is derived from an EMBL/GenBank/DDBJ whole genome shotgun (WGS) entry which is preliminary data.</text>
</comment>
<evidence type="ECO:0000313" key="2">
    <source>
        <dbReference type="Proteomes" id="UP001319883"/>
    </source>
</evidence>
<dbReference type="RefSeq" id="WP_224416873.1">
    <property type="nucleotide sequence ID" value="NZ_JAGXFC010000003.1"/>
</dbReference>
<name>A0ABS7X558_9GAMM</name>